<dbReference type="SMART" id="SM00195">
    <property type="entry name" value="DSPc"/>
    <property type="match status" value="1"/>
</dbReference>
<dbReference type="PROSITE" id="PS00383">
    <property type="entry name" value="TYR_PHOSPHATASE_1"/>
    <property type="match status" value="1"/>
</dbReference>
<dbReference type="InterPro" id="IPR000340">
    <property type="entry name" value="Dual-sp_phosphatase_cat-dom"/>
</dbReference>
<dbReference type="InterPro" id="IPR016130">
    <property type="entry name" value="Tyr_Pase_AS"/>
</dbReference>
<gene>
    <name evidence="5" type="primary">Ptpdc1_1</name>
    <name evidence="5" type="ORF">GTO92_0010567</name>
</gene>
<accession>A0ABS2YS74</accession>
<organism evidence="5 6">
    <name type="scientific">Polypterus senegalus</name>
    <name type="common">Senegal bichir</name>
    <dbReference type="NCBI Taxonomy" id="55291"/>
    <lineage>
        <taxon>Eukaryota</taxon>
        <taxon>Metazoa</taxon>
        <taxon>Chordata</taxon>
        <taxon>Craniata</taxon>
        <taxon>Vertebrata</taxon>
        <taxon>Euteleostomi</taxon>
        <taxon>Actinopterygii</taxon>
        <taxon>Polypteriformes</taxon>
        <taxon>Polypteridae</taxon>
        <taxon>Polypterus</taxon>
    </lineage>
</organism>
<dbReference type="InterPro" id="IPR000242">
    <property type="entry name" value="PTP_cat"/>
</dbReference>
<evidence type="ECO:0000259" key="3">
    <source>
        <dbReference type="PROSITE" id="PS50054"/>
    </source>
</evidence>
<dbReference type="InterPro" id="IPR029021">
    <property type="entry name" value="Prot-tyrosine_phosphatase-like"/>
</dbReference>
<reference evidence="5" key="1">
    <citation type="journal article" date="2021" name="Cell">
        <title>Tracing the genetic footprints of vertebrate landing in non-teleost ray-finned fishes.</title>
        <authorList>
            <person name="Bi X."/>
            <person name="Wang K."/>
            <person name="Yang L."/>
            <person name="Pan H."/>
            <person name="Jiang H."/>
            <person name="Wei Q."/>
            <person name="Fang M."/>
            <person name="Yu H."/>
            <person name="Zhu C."/>
            <person name="Cai Y."/>
            <person name="He Y."/>
            <person name="Gan X."/>
            <person name="Zeng H."/>
            <person name="Yu D."/>
            <person name="Zhu Y."/>
            <person name="Jiang H."/>
            <person name="Qiu Q."/>
            <person name="Yang H."/>
            <person name="Zhang Y.E."/>
            <person name="Wang W."/>
            <person name="Zhu M."/>
            <person name="He S."/>
            <person name="Zhang G."/>
        </authorList>
    </citation>
    <scope>NUCLEOTIDE SEQUENCE</scope>
    <source>
        <strain evidence="5">Bchr_001</strain>
    </source>
</reference>
<sequence length="547" mass="62638">MKPADINMTQQVPVPRASYSRARENLIKAVPSNLICSLTCGGKECRYEVLNNWTLEQQAIRGLYSTWITDNILAMVRPSTPLIKEYKIIEQFSQCNIKSVINMQIPGEHAHCGSPLEPPSGFSYLPEVFMDNNIFFFNFGMPDFGVSSLIRMLDMVKVMAFAEKEGKVAVHCHAGLGRTGVLIACYLVYAAHVNASEAIHFVRLKRPSSIQTQAQINLVYDFAQFLVSHFVMYASVDNSTYRFTLQQYLIRQKHLLHGDEARKLKNIPKLVHVICKRLIMIALNKTDYSAMQEQMELEAKRKHLTEMIRQTLSRQKPLSAKAMFKDADNFLHPSINSFNFWNENEQLLEQRRGLLWTKRSHSDSDLRKIVLEEKVKKSWPDCDSPKSHMSDLSKVVAIAMAADGCIGKEFQRKTRWFQTEMNKPERAWGLLLSETDPKVLSYLLWSWFEQLKEPFLSYADIGLLSSSENKSKHLWALQKCQEETIFCILDCICQITSMPLSSEEAIIFRMIKSFTQMKEPSQLSPTASPAASDFLYSQLFEVNVLGP</sequence>
<evidence type="ECO:0000259" key="4">
    <source>
        <dbReference type="PROSITE" id="PS50056"/>
    </source>
</evidence>
<protein>
    <submittedName>
        <fullName evidence="5">PTPC1 protein</fullName>
    </submittedName>
</protein>
<evidence type="ECO:0000256" key="2">
    <source>
        <dbReference type="ARBA" id="ARBA00022912"/>
    </source>
</evidence>
<dbReference type="SUPFAM" id="SSF52799">
    <property type="entry name" value="(Phosphotyrosine protein) phosphatases II"/>
    <property type="match status" value="1"/>
</dbReference>
<name>A0ABS2YS74_POLSE</name>
<proteinExistence type="predicted"/>
<dbReference type="Gene3D" id="3.90.190.10">
    <property type="entry name" value="Protein tyrosine phosphatase superfamily"/>
    <property type="match status" value="1"/>
</dbReference>
<dbReference type="InterPro" id="IPR050561">
    <property type="entry name" value="PTP"/>
</dbReference>
<dbReference type="PRINTS" id="PR00700">
    <property type="entry name" value="PRTYPHPHTASE"/>
</dbReference>
<evidence type="ECO:0000256" key="1">
    <source>
        <dbReference type="ARBA" id="ARBA00022801"/>
    </source>
</evidence>
<dbReference type="InterPro" id="IPR049573">
    <property type="entry name" value="PTPDC1_PTP"/>
</dbReference>
<feature type="non-terminal residue" evidence="5">
    <location>
        <position position="1"/>
    </location>
</feature>
<dbReference type="PANTHER" id="PTHR23339">
    <property type="entry name" value="TYROSINE SPECIFIC PROTEIN PHOSPHATASE AND DUAL SPECIFICITY PROTEIN PHOSPHATASE"/>
    <property type="match status" value="1"/>
</dbReference>
<dbReference type="EMBL" id="JAAWVN010000992">
    <property type="protein sequence ID" value="MBN3289080.1"/>
    <property type="molecule type" value="Genomic_DNA"/>
</dbReference>
<dbReference type="PROSITE" id="PS50054">
    <property type="entry name" value="TYR_PHOSPHATASE_DUAL"/>
    <property type="match status" value="1"/>
</dbReference>
<dbReference type="Proteomes" id="UP001166052">
    <property type="component" value="Unassembled WGS sequence"/>
</dbReference>
<keyword evidence="6" id="KW-1185">Reference proteome</keyword>
<dbReference type="InterPro" id="IPR020422">
    <property type="entry name" value="TYR_PHOSPHATASE_DUAL_dom"/>
</dbReference>
<dbReference type="InterPro" id="IPR003595">
    <property type="entry name" value="Tyr_Pase_cat"/>
</dbReference>
<feature type="domain" description="Tyrosine specific protein phosphatases" evidence="4">
    <location>
        <begin position="150"/>
        <end position="217"/>
    </location>
</feature>
<evidence type="ECO:0000313" key="5">
    <source>
        <dbReference type="EMBL" id="MBN3289080.1"/>
    </source>
</evidence>
<dbReference type="SMART" id="SM00404">
    <property type="entry name" value="PTPc_motif"/>
    <property type="match status" value="1"/>
</dbReference>
<dbReference type="Pfam" id="PF00782">
    <property type="entry name" value="DSPc"/>
    <property type="match status" value="1"/>
</dbReference>
<keyword evidence="2" id="KW-0904">Protein phosphatase</keyword>
<dbReference type="CDD" id="cd14506">
    <property type="entry name" value="PTP_PTPDC1"/>
    <property type="match status" value="1"/>
</dbReference>
<dbReference type="PROSITE" id="PS50056">
    <property type="entry name" value="TYR_PHOSPHATASE_2"/>
    <property type="match status" value="1"/>
</dbReference>
<comment type="caution">
    <text evidence="5">The sequence shown here is derived from an EMBL/GenBank/DDBJ whole genome shotgun (WGS) entry which is preliminary data.</text>
</comment>
<keyword evidence="1" id="KW-0378">Hydrolase</keyword>
<feature type="non-terminal residue" evidence="5">
    <location>
        <position position="547"/>
    </location>
</feature>
<dbReference type="InterPro" id="IPR000387">
    <property type="entry name" value="Tyr_Pase_dom"/>
</dbReference>
<feature type="domain" description="Tyrosine-protein phosphatase" evidence="3">
    <location>
        <begin position="63"/>
        <end position="231"/>
    </location>
</feature>
<evidence type="ECO:0000313" key="6">
    <source>
        <dbReference type="Proteomes" id="UP001166052"/>
    </source>
</evidence>